<organism evidence="1 2">
    <name type="scientific">Actinoplanes octamycinicus</name>
    <dbReference type="NCBI Taxonomy" id="135948"/>
    <lineage>
        <taxon>Bacteria</taxon>
        <taxon>Bacillati</taxon>
        <taxon>Actinomycetota</taxon>
        <taxon>Actinomycetes</taxon>
        <taxon>Micromonosporales</taxon>
        <taxon>Micromonosporaceae</taxon>
        <taxon>Actinoplanes</taxon>
    </lineage>
</organism>
<evidence type="ECO:0000313" key="1">
    <source>
        <dbReference type="EMBL" id="MBB4743872.1"/>
    </source>
</evidence>
<accession>A0A7W7H576</accession>
<keyword evidence="2" id="KW-1185">Reference proteome</keyword>
<dbReference type="AlphaFoldDB" id="A0A7W7H576"/>
<proteinExistence type="predicted"/>
<name>A0A7W7H576_9ACTN</name>
<gene>
    <name evidence="1" type="ORF">BJY16_007331</name>
</gene>
<reference evidence="1 2" key="1">
    <citation type="submission" date="2020-08" db="EMBL/GenBank/DDBJ databases">
        <title>Sequencing the genomes of 1000 actinobacteria strains.</title>
        <authorList>
            <person name="Klenk H.-P."/>
        </authorList>
    </citation>
    <scope>NUCLEOTIDE SEQUENCE [LARGE SCALE GENOMIC DNA]</scope>
    <source>
        <strain evidence="1 2">DSM 45809</strain>
    </source>
</reference>
<dbReference type="Proteomes" id="UP000546162">
    <property type="component" value="Unassembled WGS sequence"/>
</dbReference>
<evidence type="ECO:0000313" key="2">
    <source>
        <dbReference type="Proteomes" id="UP000546162"/>
    </source>
</evidence>
<protein>
    <submittedName>
        <fullName evidence="1">Uncharacterized protein</fullName>
    </submittedName>
</protein>
<comment type="caution">
    <text evidence="1">The sequence shown here is derived from an EMBL/GenBank/DDBJ whole genome shotgun (WGS) entry which is preliminary data.</text>
</comment>
<sequence length="30" mass="3435">MTEERFDEKRLLQALSIYVGQPGALGLWRG</sequence>
<dbReference type="EMBL" id="JACHNB010000001">
    <property type="protein sequence ID" value="MBB4743872.1"/>
    <property type="molecule type" value="Genomic_DNA"/>
</dbReference>